<protein>
    <submittedName>
        <fullName evidence="1">Uncharacterized protein</fullName>
    </submittedName>
</protein>
<name>I2E244_RHIML</name>
<accession>I2E244</accession>
<dbReference type="EMBL" id="JQ665880">
    <property type="protein sequence ID" value="AFJ91562.1"/>
    <property type="molecule type" value="Genomic_DNA"/>
</dbReference>
<reference evidence="1" key="1">
    <citation type="journal article" date="2012" name="Mol. Plant Microbe Interact.">
        <title>Rhizobial plasmids that cause impaired symbiotic nitrogen fixation and enhanced host invasion.</title>
        <authorList>
            <person name="Crook M.B."/>
            <person name="Lindsay D.P."/>
            <person name="Biggs M.B."/>
            <person name="Bentley J.S."/>
            <person name="Price J.C."/>
            <person name="Clement S.C."/>
            <person name="Clement M.J."/>
            <person name="Long S.R."/>
            <person name="Griffitts J.S."/>
        </authorList>
    </citation>
    <scope>NUCLEOTIDE SEQUENCE</scope>
    <source>
        <strain evidence="1">C017</strain>
        <plasmid evidence="1">pHRC017</plasmid>
    </source>
</reference>
<sequence length="38" mass="4061">MMNPFVALVIDRDVGDIVDGDSDIFKGKVRSGAVPVAR</sequence>
<organism evidence="1">
    <name type="scientific">Rhizobium meliloti</name>
    <name type="common">Ensifer meliloti</name>
    <name type="synonym">Sinorhizobium meliloti</name>
    <dbReference type="NCBI Taxonomy" id="382"/>
    <lineage>
        <taxon>Bacteria</taxon>
        <taxon>Pseudomonadati</taxon>
        <taxon>Pseudomonadota</taxon>
        <taxon>Alphaproteobacteria</taxon>
        <taxon>Hyphomicrobiales</taxon>
        <taxon>Rhizobiaceae</taxon>
        <taxon>Sinorhizobium/Ensifer group</taxon>
        <taxon>Sinorhizobium</taxon>
    </lineage>
</organism>
<proteinExistence type="predicted"/>
<geneLocation type="plasmid" evidence="1">
    <name>pHRC017</name>
</geneLocation>
<evidence type="ECO:0000313" key="1">
    <source>
        <dbReference type="EMBL" id="AFJ91562.1"/>
    </source>
</evidence>
<dbReference type="AlphaFoldDB" id="I2E244"/>
<gene>
    <name evidence="1" type="ORF">pHRC017_0522</name>
</gene>
<keyword evidence="1" id="KW-0614">Plasmid</keyword>